<dbReference type="PROSITE" id="PS51746">
    <property type="entry name" value="PPM_2"/>
    <property type="match status" value="1"/>
</dbReference>
<evidence type="ECO:0000256" key="2">
    <source>
        <dbReference type="ARBA" id="ARBA00022801"/>
    </source>
</evidence>
<feature type="region of interest" description="Disordered" evidence="5">
    <location>
        <begin position="1"/>
        <end position="67"/>
    </location>
</feature>
<dbReference type="SMART" id="SM00332">
    <property type="entry name" value="PP2Cc"/>
    <property type="match status" value="1"/>
</dbReference>
<feature type="region of interest" description="Disordered" evidence="5">
    <location>
        <begin position="235"/>
        <end position="294"/>
    </location>
</feature>
<gene>
    <name evidence="7" type="ORF">FVE85_9700</name>
</gene>
<dbReference type="AlphaFoldDB" id="A0A5J4YLX0"/>
<dbReference type="Proteomes" id="UP000324585">
    <property type="component" value="Unassembled WGS sequence"/>
</dbReference>
<evidence type="ECO:0000256" key="1">
    <source>
        <dbReference type="ARBA" id="ARBA00022723"/>
    </source>
</evidence>
<dbReference type="InterPro" id="IPR000222">
    <property type="entry name" value="PP2C_BS"/>
</dbReference>
<reference evidence="8" key="1">
    <citation type="journal article" date="2019" name="Nat. Commun.">
        <title>Expansion of phycobilisome linker gene families in mesophilic red algae.</title>
        <authorList>
            <person name="Lee J."/>
            <person name="Kim D."/>
            <person name="Bhattacharya D."/>
            <person name="Yoon H.S."/>
        </authorList>
    </citation>
    <scope>NUCLEOTIDE SEQUENCE [LARGE SCALE GENOMIC DNA]</scope>
    <source>
        <strain evidence="8">CCMP 1328</strain>
    </source>
</reference>
<dbReference type="PROSITE" id="PS01032">
    <property type="entry name" value="PPM_1"/>
    <property type="match status" value="1"/>
</dbReference>
<evidence type="ECO:0000313" key="8">
    <source>
        <dbReference type="Proteomes" id="UP000324585"/>
    </source>
</evidence>
<protein>
    <recommendedName>
        <fullName evidence="6">PPM-type phosphatase domain-containing protein</fullName>
    </recommendedName>
</protein>
<evidence type="ECO:0000313" key="7">
    <source>
        <dbReference type="EMBL" id="KAA8491653.1"/>
    </source>
</evidence>
<feature type="compositionally biased region" description="Polar residues" evidence="5">
    <location>
        <begin position="649"/>
        <end position="659"/>
    </location>
</feature>
<evidence type="ECO:0000259" key="6">
    <source>
        <dbReference type="PROSITE" id="PS51746"/>
    </source>
</evidence>
<proteinExistence type="inferred from homology"/>
<comment type="similarity">
    <text evidence="4">Belongs to the PP2C family.</text>
</comment>
<dbReference type="GO" id="GO:0004722">
    <property type="term" value="F:protein serine/threonine phosphatase activity"/>
    <property type="evidence" value="ECO:0007669"/>
    <property type="project" value="InterPro"/>
</dbReference>
<keyword evidence="8" id="KW-1185">Reference proteome</keyword>
<dbReference type="GO" id="GO:0046872">
    <property type="term" value="F:metal ion binding"/>
    <property type="evidence" value="ECO:0007669"/>
    <property type="project" value="UniProtKB-KW"/>
</dbReference>
<dbReference type="InterPro" id="IPR001932">
    <property type="entry name" value="PPM-type_phosphatase-like_dom"/>
</dbReference>
<dbReference type="InterPro" id="IPR036457">
    <property type="entry name" value="PPM-type-like_dom_sf"/>
</dbReference>
<feature type="region of interest" description="Disordered" evidence="5">
    <location>
        <begin position="312"/>
        <end position="510"/>
    </location>
</feature>
<keyword evidence="2 4" id="KW-0378">Hydrolase</keyword>
<name>A0A5J4YLX0_PORPP</name>
<dbReference type="EMBL" id="VRMN01000012">
    <property type="protein sequence ID" value="KAA8491653.1"/>
    <property type="molecule type" value="Genomic_DNA"/>
</dbReference>
<feature type="domain" description="PPM-type phosphatase" evidence="6">
    <location>
        <begin position="113"/>
        <end position="892"/>
    </location>
</feature>
<accession>A0A5J4YLX0</accession>
<dbReference type="PANTHER" id="PTHR47992">
    <property type="entry name" value="PROTEIN PHOSPHATASE"/>
    <property type="match status" value="1"/>
</dbReference>
<dbReference type="Pfam" id="PF00481">
    <property type="entry name" value="PP2C"/>
    <property type="match status" value="2"/>
</dbReference>
<feature type="region of interest" description="Disordered" evidence="5">
    <location>
        <begin position="577"/>
        <end position="733"/>
    </location>
</feature>
<evidence type="ECO:0000256" key="4">
    <source>
        <dbReference type="RuleBase" id="RU003465"/>
    </source>
</evidence>
<keyword evidence="3 4" id="KW-0904">Protein phosphatase</keyword>
<organism evidence="7 8">
    <name type="scientific">Porphyridium purpureum</name>
    <name type="common">Red alga</name>
    <name type="synonym">Porphyridium cruentum</name>
    <dbReference type="NCBI Taxonomy" id="35688"/>
    <lineage>
        <taxon>Eukaryota</taxon>
        <taxon>Rhodophyta</taxon>
        <taxon>Bangiophyceae</taxon>
        <taxon>Porphyridiales</taxon>
        <taxon>Porphyridiaceae</taxon>
        <taxon>Porphyridium</taxon>
    </lineage>
</organism>
<dbReference type="Gene3D" id="3.60.40.10">
    <property type="entry name" value="PPM-type phosphatase domain"/>
    <property type="match status" value="2"/>
</dbReference>
<dbReference type="InterPro" id="IPR015655">
    <property type="entry name" value="PP2C"/>
</dbReference>
<dbReference type="SUPFAM" id="SSF81606">
    <property type="entry name" value="PP2C-like"/>
    <property type="match status" value="2"/>
</dbReference>
<feature type="compositionally biased region" description="Polar residues" evidence="5">
    <location>
        <begin position="379"/>
        <end position="390"/>
    </location>
</feature>
<evidence type="ECO:0000256" key="5">
    <source>
        <dbReference type="SAM" id="MobiDB-lite"/>
    </source>
</evidence>
<feature type="compositionally biased region" description="Polar residues" evidence="5">
    <location>
        <begin position="447"/>
        <end position="464"/>
    </location>
</feature>
<feature type="compositionally biased region" description="Basic and acidic residues" evidence="5">
    <location>
        <begin position="353"/>
        <end position="362"/>
    </location>
</feature>
<feature type="compositionally biased region" description="Polar residues" evidence="5">
    <location>
        <begin position="315"/>
        <end position="331"/>
    </location>
</feature>
<sequence>MDAAAATRERRSAPRVENGGAARKVNERSGAAAPASAAMGTRKRPPRLALTVVSEADSRTGSEGSMVIRSYTADSNLSGDGKHVNDEEQSDYIMTSQGEEPSAADTSSAHRCRYWLLSRRGKKRSACEDACCVMPGDDFIFFGVFDGHGGAHASQYAAQNLPINVTSHAKFRNGDVLDAMKAGFLDTDEFFLRAQMARRAAAQVAFVRNQESMMQTESRNQFRSVVLPQLEKRISSHEDKDPNGGSGQQGEDGSSKVKAFGGNSTVGAPFGRQHIKSPEGTKNSPAAAGSSVSDELAADMGRSLNILEAIGGTIDESNPNDESPSTVSSLKSPRRRMSDLSFGKISISGITDKGTDKADKSGPSKHLLKSSKFQELLMTGSNRCTSSNVPVSPRGSHSKRRETSSLEASTVFNASAGDAQEQPSQQQDKQAQERTLAAPKSAVSKGKTLNNVKKQFTSSFTNHSSSKDGKNKSQTGSFAGYSPSLIQGNPPANVSEPEPSPKARAALQSPMSVSAPNVLEMDDVSASPALLMSPRASRAKPAPGLLTAHQVESATLVSPRGKPSNIGRLVASETVSGAMPFSPRGKAAAEYKNPFDDAQDEEPDFGMGLGDRAGSAKSASGGIKSPRRRPVPLANSLVMPSVDAHPAGTSDQGHSSTIGSAPPAAENLKSPRGRRPAPLSPGAPEAGGTTKLKPPADPSEASRKRIAELSSTVASAGAGRGGKPSEAKDPFGSGSTAVTAIIKNGKLYVAHVGDSRAVVSNGGVADQLTEDHRASRDDEASRIEEAGGFVLMGRVAGVLAVSRGLGDEKYKKYITAEPEVSVRTLTADDRFLILATDGLWDWVPNQDAVDLIEQMAKDDAALFDLEAATMRIVDEALARGSVDDCTVLVIDLRCFTTT</sequence>
<dbReference type="CDD" id="cd00143">
    <property type="entry name" value="PP2Cc"/>
    <property type="match status" value="1"/>
</dbReference>
<comment type="caution">
    <text evidence="7">The sequence shown here is derived from an EMBL/GenBank/DDBJ whole genome shotgun (WGS) entry which is preliminary data.</text>
</comment>
<keyword evidence="1" id="KW-0479">Metal-binding</keyword>
<dbReference type="OrthoDB" id="10264738at2759"/>
<evidence type="ECO:0000256" key="3">
    <source>
        <dbReference type="ARBA" id="ARBA00022912"/>
    </source>
</evidence>
<feature type="compositionally biased region" description="Low complexity" evidence="5">
    <location>
        <begin position="613"/>
        <end position="622"/>
    </location>
</feature>